<organism evidence="1 2">
    <name type="scientific">Taxus chinensis</name>
    <name type="common">Chinese yew</name>
    <name type="synonym">Taxus wallichiana var. chinensis</name>
    <dbReference type="NCBI Taxonomy" id="29808"/>
    <lineage>
        <taxon>Eukaryota</taxon>
        <taxon>Viridiplantae</taxon>
        <taxon>Streptophyta</taxon>
        <taxon>Embryophyta</taxon>
        <taxon>Tracheophyta</taxon>
        <taxon>Spermatophyta</taxon>
        <taxon>Pinopsida</taxon>
        <taxon>Pinidae</taxon>
        <taxon>Conifers II</taxon>
        <taxon>Cupressales</taxon>
        <taxon>Taxaceae</taxon>
        <taxon>Taxus</taxon>
    </lineage>
</organism>
<comment type="caution">
    <text evidence="1">The sequence shown here is derived from an EMBL/GenBank/DDBJ whole genome shotgun (WGS) entry which is preliminary data.</text>
</comment>
<dbReference type="AlphaFoldDB" id="A0AA38F3F5"/>
<keyword evidence="2" id="KW-1185">Reference proteome</keyword>
<reference evidence="1 2" key="1">
    <citation type="journal article" date="2021" name="Nat. Plants">
        <title>The Taxus genome provides insights into paclitaxel biosynthesis.</title>
        <authorList>
            <person name="Xiong X."/>
            <person name="Gou J."/>
            <person name="Liao Q."/>
            <person name="Li Y."/>
            <person name="Zhou Q."/>
            <person name="Bi G."/>
            <person name="Li C."/>
            <person name="Du R."/>
            <person name="Wang X."/>
            <person name="Sun T."/>
            <person name="Guo L."/>
            <person name="Liang H."/>
            <person name="Lu P."/>
            <person name="Wu Y."/>
            <person name="Zhang Z."/>
            <person name="Ro D.K."/>
            <person name="Shang Y."/>
            <person name="Huang S."/>
            <person name="Yan J."/>
        </authorList>
    </citation>
    <scope>NUCLEOTIDE SEQUENCE [LARGE SCALE GENOMIC DNA]</scope>
    <source>
        <strain evidence="1">Ta-2019</strain>
    </source>
</reference>
<evidence type="ECO:0000313" key="1">
    <source>
        <dbReference type="EMBL" id="KAH9288218.1"/>
    </source>
</evidence>
<protein>
    <submittedName>
        <fullName evidence="1">Uncharacterized protein</fullName>
    </submittedName>
</protein>
<sequence length="92" mass="10552">PDLEVRFDVEEPEELQLECTYMEKDKGKLVYVINGKEVENLDANHTMGTRKVMDIVDEKLHAYYEPLKMKKVNIGLATEPKEVLSGITGQKK</sequence>
<name>A0AA38F3F5_TAXCH</name>
<dbReference type="Proteomes" id="UP000824469">
    <property type="component" value="Unassembled WGS sequence"/>
</dbReference>
<proteinExistence type="predicted"/>
<feature type="non-terminal residue" evidence="1">
    <location>
        <position position="1"/>
    </location>
</feature>
<dbReference type="EMBL" id="JAHRHJ020003813">
    <property type="protein sequence ID" value="KAH9288218.1"/>
    <property type="molecule type" value="Genomic_DNA"/>
</dbReference>
<feature type="non-terminal residue" evidence="1">
    <location>
        <position position="92"/>
    </location>
</feature>
<accession>A0AA38F3F5</accession>
<gene>
    <name evidence="1" type="ORF">KI387_032335</name>
</gene>
<evidence type="ECO:0000313" key="2">
    <source>
        <dbReference type="Proteomes" id="UP000824469"/>
    </source>
</evidence>